<dbReference type="InterPro" id="IPR004365">
    <property type="entry name" value="NA-bd_OB_tRNA"/>
</dbReference>
<dbReference type="InterPro" id="IPR006675">
    <property type="entry name" value="HDIG_dom"/>
</dbReference>
<name>A0A1F5NPE0_9BACT</name>
<comment type="catalytic activity">
    <reaction evidence="6 7 8">
        <text>tRNA(Lys) + L-lysine + ATP = L-lysyl-tRNA(Lys) + AMP + diphosphate</text>
        <dbReference type="Rhea" id="RHEA:20792"/>
        <dbReference type="Rhea" id="RHEA-COMP:9696"/>
        <dbReference type="Rhea" id="RHEA-COMP:9697"/>
        <dbReference type="ChEBI" id="CHEBI:30616"/>
        <dbReference type="ChEBI" id="CHEBI:32551"/>
        <dbReference type="ChEBI" id="CHEBI:33019"/>
        <dbReference type="ChEBI" id="CHEBI:78442"/>
        <dbReference type="ChEBI" id="CHEBI:78529"/>
        <dbReference type="ChEBI" id="CHEBI:456215"/>
        <dbReference type="EC" id="6.1.1.6"/>
    </reaction>
</comment>
<keyword evidence="7" id="KW-0963">Cytoplasm</keyword>
<comment type="similarity">
    <text evidence="7">Belongs to the class-II aminoacyl-tRNA synthetase family.</text>
</comment>
<evidence type="ECO:0000256" key="7">
    <source>
        <dbReference type="HAMAP-Rule" id="MF_00252"/>
    </source>
</evidence>
<dbReference type="NCBIfam" id="TIGR00499">
    <property type="entry name" value="lysS_bact"/>
    <property type="match status" value="1"/>
</dbReference>
<keyword evidence="1 7" id="KW-0436">Ligase</keyword>
<comment type="subcellular location">
    <subcellularLocation>
        <location evidence="7">Cytoplasm</location>
    </subcellularLocation>
</comment>
<dbReference type="Pfam" id="PF01336">
    <property type="entry name" value="tRNA_anti-codon"/>
    <property type="match status" value="1"/>
</dbReference>
<dbReference type="Pfam" id="PF01966">
    <property type="entry name" value="HD"/>
    <property type="match status" value="1"/>
</dbReference>
<dbReference type="InterPro" id="IPR045864">
    <property type="entry name" value="aa-tRNA-synth_II/BPL/LPL"/>
</dbReference>
<proteinExistence type="inferred from homology"/>
<dbReference type="Proteomes" id="UP000176864">
    <property type="component" value="Unassembled WGS sequence"/>
</dbReference>
<keyword evidence="3 7" id="KW-0547">Nucleotide-binding</keyword>
<dbReference type="InterPro" id="IPR018988">
    <property type="entry name" value="DUF2000"/>
</dbReference>
<sequence>MVYMATEKEEKLYQDRLKKLEKLKAAGVDPYPAKGERTQTVAEALTDFAKLSKGKKKIALTGRIKALRAHGGLIFGNIEDESGSMQFMLRQEDLGKEKFAAFDSFDIGDIFEAHGMLLETKAGEKTILLSDFRILTKSLRALPDQYHGLKDVETRLRKRYLDLLANPDVREMFRKKSVFWKTVRDFMIEKGFLEVEMPVLESVPGGAEAEPFVTHHNALDRDFYLRISLELPLKRLLVGGYEKVFEIGRIFRNEGISTEHLQDYTQMEFYWAYADYHDMMEMLVELYQRIIKNLLGTTRVKSQGVEIDWGKPWKKYDYYELFKKNVGLDLHKATVNDLKTAADKLKIKYEKFADKGRLIDLIYKKSVRPTLIESGFLIDPPVEVEPLAKRSSSDPSRVERLQIMAWGTELGKGFSELNDPIDQRERFETQMKLRAAGDKEAQQLDEDFVEALEYGMPPAAGFGMSERFFAVLMDKSIRETVIFPPMKEEASLEGKAKETKMAVAVINSAAELEPWQEMNTMAHLNAAFAARVGRQLLYQDEIITSDDEKIKLNIQHAIMIKTAPSSEAIAQLADSAKEAGLEVSEFIREMIETTDDRKVIDLTKKKKRKDVEYLGVLVFGKKSVVEALTKDLPLYESRGENNPKPAVSSARANGKVPSRDEALKLLYKHVKTPNLLKHMLATEALMRGLARKFGEDEDKWGIAGLLHDIDYDETKDPKMHSLKGYEILMNAAIDTEICEAVKIHNPEHGIPPATLLDKALLTGETMTGFLVACALVTPEKKLASVNLDSAMKKFASKSFAAGADREIMKQVELLLGMKLEELMEICLREMQKISGELGL</sequence>
<dbReference type="STRING" id="1817824.A2751_05425"/>
<dbReference type="GO" id="GO:0000287">
    <property type="term" value="F:magnesium ion binding"/>
    <property type="evidence" value="ECO:0007669"/>
    <property type="project" value="UniProtKB-UniRule"/>
</dbReference>
<dbReference type="PRINTS" id="PR00982">
    <property type="entry name" value="TRNASYNTHLYS"/>
</dbReference>
<organism evidence="12 13">
    <name type="scientific">Candidatus Doudnabacteria bacterium RIFCSPHIGHO2_01_FULL_46_14</name>
    <dbReference type="NCBI Taxonomy" id="1817824"/>
    <lineage>
        <taxon>Bacteria</taxon>
        <taxon>Candidatus Doudnaibacteriota</taxon>
    </lineage>
</organism>
<reference evidence="12 13" key="1">
    <citation type="journal article" date="2016" name="Nat. Commun.">
        <title>Thousands of microbial genomes shed light on interconnected biogeochemical processes in an aquifer system.</title>
        <authorList>
            <person name="Anantharaman K."/>
            <person name="Brown C.T."/>
            <person name="Hug L.A."/>
            <person name="Sharon I."/>
            <person name="Castelle C.J."/>
            <person name="Probst A.J."/>
            <person name="Thomas B.C."/>
            <person name="Singh A."/>
            <person name="Wilkins M.J."/>
            <person name="Karaoz U."/>
            <person name="Brodie E.L."/>
            <person name="Williams K.H."/>
            <person name="Hubbard S.S."/>
            <person name="Banfield J.F."/>
        </authorList>
    </citation>
    <scope>NUCLEOTIDE SEQUENCE [LARGE SCALE GENOMIC DNA]</scope>
</reference>
<dbReference type="GO" id="GO:0006430">
    <property type="term" value="P:lysyl-tRNA aminoacylation"/>
    <property type="evidence" value="ECO:0007669"/>
    <property type="project" value="UniProtKB-UniRule"/>
</dbReference>
<evidence type="ECO:0000256" key="4">
    <source>
        <dbReference type="ARBA" id="ARBA00022840"/>
    </source>
</evidence>
<keyword evidence="5 7" id="KW-0030">Aminoacyl-tRNA synthetase</keyword>
<keyword evidence="4 7" id="KW-0067">ATP-binding</keyword>
<dbReference type="CDD" id="cd00077">
    <property type="entry name" value="HDc"/>
    <property type="match status" value="1"/>
</dbReference>
<dbReference type="InterPro" id="IPR018149">
    <property type="entry name" value="Lys-tRNA-synth_II_C"/>
</dbReference>
<evidence type="ECO:0000256" key="3">
    <source>
        <dbReference type="ARBA" id="ARBA00022741"/>
    </source>
</evidence>
<feature type="binding site" evidence="7">
    <location>
        <position position="409"/>
    </location>
    <ligand>
        <name>Mg(2+)</name>
        <dbReference type="ChEBI" id="CHEBI:18420"/>
        <label>1</label>
    </ligand>
</feature>
<evidence type="ECO:0000256" key="2">
    <source>
        <dbReference type="ARBA" id="ARBA00022723"/>
    </source>
</evidence>
<dbReference type="EC" id="6.1.1.6" evidence="7"/>
<dbReference type="InterPro" id="IPR044136">
    <property type="entry name" value="Lys-tRNA-ligase_II_N"/>
</dbReference>
<feature type="binding site" evidence="7">
    <location>
        <position position="409"/>
    </location>
    <ligand>
        <name>Mg(2+)</name>
        <dbReference type="ChEBI" id="CHEBI:18420"/>
        <label>2</label>
    </ligand>
</feature>
<dbReference type="PANTHER" id="PTHR42918">
    <property type="entry name" value="LYSYL-TRNA SYNTHETASE"/>
    <property type="match status" value="1"/>
</dbReference>
<keyword evidence="9" id="KW-0175">Coiled coil</keyword>
<dbReference type="Gene3D" id="1.10.3210.10">
    <property type="entry name" value="Hypothetical protein af1432"/>
    <property type="match status" value="1"/>
</dbReference>
<dbReference type="NCBIfam" id="TIGR00277">
    <property type="entry name" value="HDIG"/>
    <property type="match status" value="1"/>
</dbReference>
<dbReference type="PROSITE" id="PS50862">
    <property type="entry name" value="AA_TRNA_LIGASE_II"/>
    <property type="match status" value="1"/>
</dbReference>
<evidence type="ECO:0000313" key="12">
    <source>
        <dbReference type="EMBL" id="OGE79443.1"/>
    </source>
</evidence>
<accession>A0A1F5NPE0</accession>
<dbReference type="PANTHER" id="PTHR42918:SF15">
    <property type="entry name" value="LYSINE--TRNA LIGASE, CHLOROPLASTIC_MITOCHONDRIAL"/>
    <property type="match status" value="1"/>
</dbReference>
<dbReference type="Pfam" id="PF09391">
    <property type="entry name" value="DUF2000"/>
    <property type="match status" value="1"/>
</dbReference>
<dbReference type="Gene3D" id="2.40.50.140">
    <property type="entry name" value="Nucleic acid-binding proteins"/>
    <property type="match status" value="1"/>
</dbReference>
<dbReference type="InterPro" id="IPR004364">
    <property type="entry name" value="Aa-tRNA-synt_II"/>
</dbReference>
<dbReference type="CDD" id="cd04322">
    <property type="entry name" value="LysRS_N"/>
    <property type="match status" value="1"/>
</dbReference>
<feature type="domain" description="Aminoacyl-transfer RNA synthetases class-II family profile" evidence="11">
    <location>
        <begin position="181"/>
        <end position="484"/>
    </location>
</feature>
<dbReference type="InterPro" id="IPR002313">
    <property type="entry name" value="Lys-tRNA-ligase_II"/>
</dbReference>
<comment type="subunit">
    <text evidence="7">Homodimer.</text>
</comment>
<dbReference type="AlphaFoldDB" id="A0A1F5NPE0"/>
<dbReference type="Pfam" id="PF00152">
    <property type="entry name" value="tRNA-synt_2"/>
    <property type="match status" value="1"/>
</dbReference>
<dbReference type="SUPFAM" id="SSF50249">
    <property type="entry name" value="Nucleic acid-binding proteins"/>
    <property type="match status" value="1"/>
</dbReference>
<dbReference type="GO" id="GO:0005829">
    <property type="term" value="C:cytosol"/>
    <property type="evidence" value="ECO:0007669"/>
    <property type="project" value="TreeGrafter"/>
</dbReference>
<keyword evidence="2 7" id="KW-0479">Metal-binding</keyword>
<gene>
    <name evidence="7" type="primary">lysS</name>
    <name evidence="12" type="ORF">A2751_05425</name>
</gene>
<dbReference type="SUPFAM" id="SSF102462">
    <property type="entry name" value="Peptidyl-tRNA hydrolase II"/>
    <property type="match status" value="1"/>
</dbReference>
<comment type="caution">
    <text evidence="12">The sequence shown here is derived from an EMBL/GenBank/DDBJ whole genome shotgun (WGS) entry which is preliminary data.</text>
</comment>
<dbReference type="GO" id="GO:0005524">
    <property type="term" value="F:ATP binding"/>
    <property type="evidence" value="ECO:0007669"/>
    <property type="project" value="UniProtKB-UniRule"/>
</dbReference>
<comment type="cofactor">
    <cofactor evidence="7 8">
        <name>Mg(2+)</name>
        <dbReference type="ChEBI" id="CHEBI:18420"/>
    </cofactor>
    <text evidence="7 8">Binds 3 Mg(2+) ions per subunit.</text>
</comment>
<keyword evidence="7" id="KW-0648">Protein biosynthesis</keyword>
<feature type="region of interest" description="Disordered" evidence="10">
    <location>
        <begin position="635"/>
        <end position="655"/>
    </location>
</feature>
<comment type="caution">
    <text evidence="7">Lacks conserved residue(s) required for the propagation of feature annotation.</text>
</comment>
<evidence type="ECO:0000256" key="1">
    <source>
        <dbReference type="ARBA" id="ARBA00022598"/>
    </source>
</evidence>
<dbReference type="EMBL" id="MFEK01000003">
    <property type="protein sequence ID" value="OGE79443.1"/>
    <property type="molecule type" value="Genomic_DNA"/>
</dbReference>
<evidence type="ECO:0000256" key="8">
    <source>
        <dbReference type="RuleBase" id="RU000336"/>
    </source>
</evidence>
<dbReference type="InterPro" id="IPR003607">
    <property type="entry name" value="HD/PDEase_dom"/>
</dbReference>
<keyword evidence="7 8" id="KW-0460">Magnesium</keyword>
<evidence type="ECO:0000313" key="13">
    <source>
        <dbReference type="Proteomes" id="UP000176864"/>
    </source>
</evidence>
<evidence type="ECO:0000259" key="11">
    <source>
        <dbReference type="PROSITE" id="PS50862"/>
    </source>
</evidence>
<dbReference type="InterPro" id="IPR006195">
    <property type="entry name" value="aa-tRNA-synth_II"/>
</dbReference>
<dbReference type="HAMAP" id="MF_00252">
    <property type="entry name" value="Lys_tRNA_synth_class2"/>
    <property type="match status" value="1"/>
</dbReference>
<dbReference type="NCBIfam" id="NF001756">
    <property type="entry name" value="PRK00484.1"/>
    <property type="match status" value="1"/>
</dbReference>
<evidence type="ECO:0000256" key="6">
    <source>
        <dbReference type="ARBA" id="ARBA00048573"/>
    </source>
</evidence>
<evidence type="ECO:0000256" key="9">
    <source>
        <dbReference type="SAM" id="Coils"/>
    </source>
</evidence>
<protein>
    <recommendedName>
        <fullName evidence="7">Lysine--tRNA ligase</fullName>
        <ecNumber evidence="7">6.1.1.6</ecNumber>
    </recommendedName>
    <alternativeName>
        <fullName evidence="7">Lysyl-tRNA synthetase</fullName>
        <shortName evidence="7">LysRS</shortName>
    </alternativeName>
</protein>
<dbReference type="GO" id="GO:0000049">
    <property type="term" value="F:tRNA binding"/>
    <property type="evidence" value="ECO:0007669"/>
    <property type="project" value="TreeGrafter"/>
</dbReference>
<dbReference type="GO" id="GO:0004824">
    <property type="term" value="F:lysine-tRNA ligase activity"/>
    <property type="evidence" value="ECO:0007669"/>
    <property type="project" value="UniProtKB-UniRule"/>
</dbReference>
<dbReference type="SUPFAM" id="SSF109604">
    <property type="entry name" value="HD-domain/PDEase-like"/>
    <property type="match status" value="1"/>
</dbReference>
<evidence type="ECO:0000256" key="5">
    <source>
        <dbReference type="ARBA" id="ARBA00023146"/>
    </source>
</evidence>
<feature type="coiled-coil region" evidence="9">
    <location>
        <begin position="328"/>
        <end position="355"/>
    </location>
</feature>
<dbReference type="InterPro" id="IPR023476">
    <property type="entry name" value="Pep_tRNA_hydro_II_dom_sf"/>
</dbReference>
<dbReference type="InterPro" id="IPR012340">
    <property type="entry name" value="NA-bd_OB-fold"/>
</dbReference>
<dbReference type="SUPFAM" id="SSF55681">
    <property type="entry name" value="Class II aaRS and biotin synthetases"/>
    <property type="match status" value="1"/>
</dbReference>
<dbReference type="Gene3D" id="3.30.930.10">
    <property type="entry name" value="Bira Bifunctional Protein, Domain 2"/>
    <property type="match status" value="1"/>
</dbReference>
<dbReference type="InterPro" id="IPR006674">
    <property type="entry name" value="HD_domain"/>
</dbReference>
<dbReference type="Gene3D" id="3.40.1490.10">
    <property type="entry name" value="Bit1"/>
    <property type="match status" value="1"/>
</dbReference>
<evidence type="ECO:0000256" key="10">
    <source>
        <dbReference type="SAM" id="MobiDB-lite"/>
    </source>
</evidence>